<feature type="transmembrane region" description="Helical" evidence="1">
    <location>
        <begin position="82"/>
        <end position="100"/>
    </location>
</feature>
<keyword evidence="1" id="KW-0472">Membrane</keyword>
<sequence length="316" mass="36244">MQYLKYLPYLIMIAAIYYVINANLDSIQNKKKNALKYVLNNKSKDSKFIAYLKKKGVYKWISPNQIIHEGKELNWNLTIKDYSMLLIVGSLIGVIIFYGFFISVNFAVFGVIVGLVLPRIMMFYKKKRYELYVEEQLMLYLNSLANAMSAYENPSFAIKSILPLMQSPIKEDVENCLIVHLEGTSIKESFAPLINKYKYKNLKLFHDMLDLISKTGKDEDGLLMRIADEFQQKKIYKAKLKAGMEPKRSSFKKIAIMTASFPFMFLAVTADDYIAFAGTTIGKIILTLMIVVNIICAVKVEQHSFYDPTEGINKIS</sequence>
<dbReference type="Proteomes" id="UP000005259">
    <property type="component" value="Plasmid p04"/>
</dbReference>
<dbReference type="KEGG" id="bti:BTG_32983"/>
<feature type="transmembrane region" description="Helical" evidence="1">
    <location>
        <begin position="6"/>
        <end position="24"/>
    </location>
</feature>
<dbReference type="PANTHER" id="PTHR35007">
    <property type="entry name" value="INTEGRAL MEMBRANE PROTEIN-RELATED"/>
    <property type="match status" value="1"/>
</dbReference>
<keyword evidence="1" id="KW-1133">Transmembrane helix</keyword>
<name>A0A9W3JJR9_BACTU</name>
<proteinExistence type="predicted"/>
<keyword evidence="2" id="KW-0614">Plasmid</keyword>
<evidence type="ECO:0000256" key="1">
    <source>
        <dbReference type="SAM" id="Phobius"/>
    </source>
</evidence>
<protein>
    <recommendedName>
        <fullName evidence="4">Type II secretion system protein GspF domain-containing protein</fullName>
    </recommendedName>
</protein>
<gene>
    <name evidence="2" type="ORF">BTG_32983</name>
</gene>
<dbReference type="AlphaFoldDB" id="A0A9W3JJR9"/>
<accession>A0A9W3JJR9</accession>
<feature type="transmembrane region" description="Helical" evidence="1">
    <location>
        <begin position="276"/>
        <end position="298"/>
    </location>
</feature>
<evidence type="ECO:0000313" key="3">
    <source>
        <dbReference type="Proteomes" id="UP000005259"/>
    </source>
</evidence>
<keyword evidence="1" id="KW-0812">Transmembrane</keyword>
<evidence type="ECO:0000313" key="2">
    <source>
        <dbReference type="EMBL" id="AFQ19928.1"/>
    </source>
</evidence>
<reference evidence="2 3" key="1">
    <citation type="submission" date="2012-08" db="EMBL/GenBank/DDBJ databases">
        <authorList>
            <person name="Doggett N."/>
            <person name="Teshima H."/>
            <person name="Bruce D."/>
            <person name="Detter J.C."/>
            <person name="Johnson S.L."/>
            <person name="Han C."/>
        </authorList>
    </citation>
    <scope>NUCLEOTIDE SEQUENCE [LARGE SCALE GENOMIC DNA]</scope>
    <source>
        <strain evidence="2 3">HD-771</strain>
        <plasmid evidence="2 3">p04</plasmid>
    </source>
</reference>
<evidence type="ECO:0008006" key="4">
    <source>
        <dbReference type="Google" id="ProtNLM"/>
    </source>
</evidence>
<dbReference type="PANTHER" id="PTHR35007:SF1">
    <property type="entry name" value="PILUS ASSEMBLY PROTEIN"/>
    <property type="match status" value="1"/>
</dbReference>
<geneLocation type="plasmid" evidence="2 3">
    <name>p04</name>
</geneLocation>
<feature type="transmembrane region" description="Helical" evidence="1">
    <location>
        <begin position="254"/>
        <end position="270"/>
    </location>
</feature>
<organism evidence="2 3">
    <name type="scientific">Bacillus thuringiensis HD-771</name>
    <dbReference type="NCBI Taxonomy" id="1218175"/>
    <lineage>
        <taxon>Bacteria</taxon>
        <taxon>Bacillati</taxon>
        <taxon>Bacillota</taxon>
        <taxon>Bacilli</taxon>
        <taxon>Bacillales</taxon>
        <taxon>Bacillaceae</taxon>
        <taxon>Bacillus</taxon>
        <taxon>Bacillus cereus group</taxon>
    </lineage>
</organism>
<dbReference type="EMBL" id="CP003756">
    <property type="protein sequence ID" value="AFQ19928.1"/>
    <property type="molecule type" value="Genomic_DNA"/>
</dbReference>